<reference evidence="4 5" key="1">
    <citation type="submission" date="2024-09" db="EMBL/GenBank/DDBJ databases">
        <title>Chromosome-scale assembly of Riccia sorocarpa.</title>
        <authorList>
            <person name="Paukszto L."/>
        </authorList>
    </citation>
    <scope>NUCLEOTIDE SEQUENCE [LARGE SCALE GENOMIC DNA]</scope>
    <source>
        <strain evidence="4">LP-2024</strain>
        <tissue evidence="4">Aerial parts of the thallus</tissue>
    </source>
</reference>
<dbReference type="InterPro" id="IPR026960">
    <property type="entry name" value="RVT-Znf"/>
</dbReference>
<organism evidence="4 5">
    <name type="scientific">Riccia sorocarpa</name>
    <dbReference type="NCBI Taxonomy" id="122646"/>
    <lineage>
        <taxon>Eukaryota</taxon>
        <taxon>Viridiplantae</taxon>
        <taxon>Streptophyta</taxon>
        <taxon>Embryophyta</taxon>
        <taxon>Marchantiophyta</taxon>
        <taxon>Marchantiopsida</taxon>
        <taxon>Marchantiidae</taxon>
        <taxon>Marchantiales</taxon>
        <taxon>Ricciaceae</taxon>
        <taxon>Riccia</taxon>
    </lineage>
</organism>
<sequence length="711" mass="81433">MGFSPKAIKLIKGLAQGGLAKVHLNEDFTKDIPIQRGVRQGCSLAPYLFTLTTQILMDTIQAGVNEGSIRGIQIDQNQQLVHRLFADDTGLFLEMDEGVFDEARKRIALFETASGALLNVSKSLLIPMGGLNRQQLPEWLGNTGCRIAETGQRFKYLGLLSGIDVRNEELKDQVKLQYEKRLKHWSLRLLSWPERLLVIRSILRALPGYTLLSLGIHKAGVTELDRISRQFLWGWSETGKCKKSLLAWEVFSKPKNAGGLGWGQLETLAEAHLLKNVLCLMKPDQDIWTSLLQRILITRVKETHHPREVKDWTAQEMLLGLKTINTPKSDFTNSMLKTWFKARNKLSWAAGSPLARSFSFLETFVPPSKPTSKGAAPFSRHRREVLLINSTYSSPPHMARNIKLHESDGWIWDGPPLHIAHTWNPPTHRLKHLLYREAKEKPMLMSRWGRIEDPLEETQRWTRLWKANVNVRTRTRLWRFIRRAYVTNSRAKEMQFSSGHCSRCLTEIETFPHAFWDCNAVAGRRDWAVSLLTGDIARLSHTSGNIDLLQAIDISLKHAASNPAKLLLITAVLRQNWAERNQKQFNGITERRPPTVLLEEIQQEINALENCNTSSEDWSNTTRLAKQHIDRWKATATLSQARMQNEDWDRPPENTTALSLDSENQTQQTECLDRHDLQAMATRLLRHYEDQLKQDTVWGDRTYDLPDGRDG</sequence>
<evidence type="ECO:0000256" key="1">
    <source>
        <dbReference type="SAM" id="MobiDB-lite"/>
    </source>
</evidence>
<dbReference type="AlphaFoldDB" id="A0ABD3HGQ4"/>
<evidence type="ECO:0000313" key="4">
    <source>
        <dbReference type="EMBL" id="KAL3689319.1"/>
    </source>
</evidence>
<proteinExistence type="predicted"/>
<accession>A0ABD3HGQ4</accession>
<dbReference type="Pfam" id="PF00078">
    <property type="entry name" value="RVT_1"/>
    <property type="match status" value="1"/>
</dbReference>
<feature type="compositionally biased region" description="Polar residues" evidence="1">
    <location>
        <begin position="653"/>
        <end position="667"/>
    </location>
</feature>
<dbReference type="InterPro" id="IPR000477">
    <property type="entry name" value="RT_dom"/>
</dbReference>
<dbReference type="PANTHER" id="PTHR33116">
    <property type="entry name" value="REVERSE TRANSCRIPTASE ZINC-BINDING DOMAIN-CONTAINING PROTEIN-RELATED-RELATED"/>
    <property type="match status" value="1"/>
</dbReference>
<dbReference type="PANTHER" id="PTHR33116:SF75">
    <property type="entry name" value="RIBONUCLEASE H PROTEIN"/>
    <property type="match status" value="1"/>
</dbReference>
<evidence type="ECO:0008006" key="6">
    <source>
        <dbReference type="Google" id="ProtNLM"/>
    </source>
</evidence>
<gene>
    <name evidence="4" type="ORF">R1sor_015628</name>
</gene>
<dbReference type="Pfam" id="PF13966">
    <property type="entry name" value="zf-RVT"/>
    <property type="match status" value="1"/>
</dbReference>
<name>A0ABD3HGQ4_9MARC</name>
<feature type="region of interest" description="Disordered" evidence="1">
    <location>
        <begin position="642"/>
        <end position="667"/>
    </location>
</feature>
<evidence type="ECO:0000259" key="3">
    <source>
        <dbReference type="Pfam" id="PF13966"/>
    </source>
</evidence>
<keyword evidence="5" id="KW-1185">Reference proteome</keyword>
<comment type="caution">
    <text evidence="4">The sequence shown here is derived from an EMBL/GenBank/DDBJ whole genome shotgun (WGS) entry which is preliminary data.</text>
</comment>
<feature type="domain" description="Reverse transcriptase zinc-binding" evidence="3">
    <location>
        <begin position="448"/>
        <end position="520"/>
    </location>
</feature>
<evidence type="ECO:0000313" key="5">
    <source>
        <dbReference type="Proteomes" id="UP001633002"/>
    </source>
</evidence>
<evidence type="ECO:0000259" key="2">
    <source>
        <dbReference type="Pfam" id="PF00078"/>
    </source>
</evidence>
<feature type="domain" description="Reverse transcriptase" evidence="2">
    <location>
        <begin position="24"/>
        <end position="158"/>
    </location>
</feature>
<protein>
    <recommendedName>
        <fullName evidence="6">Reverse transcriptase domain-containing protein</fullName>
    </recommendedName>
</protein>
<dbReference type="EMBL" id="JBJQOH010000004">
    <property type="protein sequence ID" value="KAL3689319.1"/>
    <property type="molecule type" value="Genomic_DNA"/>
</dbReference>
<dbReference type="Proteomes" id="UP001633002">
    <property type="component" value="Unassembled WGS sequence"/>
</dbReference>